<name>A0A8J4QBG1_9ROSI</name>
<dbReference type="InterPro" id="IPR005869">
    <property type="entry name" value="PSII_PsbC"/>
</dbReference>
<keyword evidence="19" id="KW-0464">Manganese</keyword>
<gene>
    <name evidence="23" type="ORF">CMV_026366</name>
</gene>
<evidence type="ECO:0000256" key="2">
    <source>
        <dbReference type="ARBA" id="ARBA00008204"/>
    </source>
</evidence>
<keyword evidence="13" id="KW-0007">Acetylation</keyword>
<evidence type="ECO:0000256" key="8">
    <source>
        <dbReference type="ARBA" id="ARBA00022692"/>
    </source>
</evidence>
<evidence type="ECO:0000313" key="23">
    <source>
        <dbReference type="EMBL" id="KAF3947510.1"/>
    </source>
</evidence>
<evidence type="ECO:0000256" key="4">
    <source>
        <dbReference type="ARBA" id="ARBA00022494"/>
    </source>
</evidence>
<evidence type="ECO:0000256" key="20">
    <source>
        <dbReference type="ARBA" id="ARBA00023276"/>
    </source>
</evidence>
<dbReference type="InterPro" id="IPR000932">
    <property type="entry name" value="PS_antenna-like"/>
</dbReference>
<evidence type="ECO:0000256" key="10">
    <source>
        <dbReference type="ARBA" id="ARBA00022842"/>
    </source>
</evidence>
<dbReference type="PANTHER" id="PTHR33149:SF12">
    <property type="entry name" value="PHOTOSYSTEM II D2 PROTEIN"/>
    <property type="match status" value="1"/>
</dbReference>
<dbReference type="AlphaFoldDB" id="A0A8J4QBG1"/>
<keyword evidence="16" id="KW-0408">Iron</keyword>
<evidence type="ECO:0000256" key="21">
    <source>
        <dbReference type="RuleBase" id="RU004331"/>
    </source>
</evidence>
<feature type="transmembrane region" description="Helical" evidence="22">
    <location>
        <begin position="407"/>
        <end position="427"/>
    </location>
</feature>
<evidence type="ECO:0000256" key="18">
    <source>
        <dbReference type="ARBA" id="ARBA00023136"/>
    </source>
</evidence>
<keyword evidence="5" id="KW-0602">Photosynthesis</keyword>
<dbReference type="Pfam" id="PF00124">
    <property type="entry name" value="Photo_RC"/>
    <property type="match status" value="1"/>
</dbReference>
<dbReference type="EMBL" id="JRKL02007693">
    <property type="protein sequence ID" value="KAF3947510.1"/>
    <property type="molecule type" value="Genomic_DNA"/>
</dbReference>
<keyword evidence="15" id="KW-0560">Oxidoreductase</keyword>
<protein>
    <recommendedName>
        <fullName evidence="25">Photosystem II CP43 reaction center protein</fullName>
    </recommendedName>
</protein>
<evidence type="ECO:0000256" key="19">
    <source>
        <dbReference type="ARBA" id="ARBA00023211"/>
    </source>
</evidence>
<keyword evidence="12 22" id="KW-1133">Transmembrane helix</keyword>
<dbReference type="InterPro" id="IPR036001">
    <property type="entry name" value="PS_II_antenna-like_sf"/>
</dbReference>
<keyword evidence="7" id="KW-0934">Plastid</keyword>
<keyword evidence="14" id="KW-0157">Chromophore</keyword>
<evidence type="ECO:0000256" key="13">
    <source>
        <dbReference type="ARBA" id="ARBA00022990"/>
    </source>
</evidence>
<keyword evidence="4" id="KW-0148">Chlorophyll</keyword>
<feature type="transmembrane region" description="Helical" evidence="22">
    <location>
        <begin position="112"/>
        <end position="132"/>
    </location>
</feature>
<dbReference type="Gene3D" id="1.20.85.10">
    <property type="entry name" value="Photosystem II protein D1-like"/>
    <property type="match status" value="1"/>
</dbReference>
<dbReference type="PANTHER" id="PTHR33149">
    <property type="entry name" value="PHOTOSYSTEM II PROTEIN D1"/>
    <property type="match status" value="1"/>
</dbReference>
<dbReference type="PROSITE" id="PS00244">
    <property type="entry name" value="REACTION_CENTER"/>
    <property type="match status" value="1"/>
</dbReference>
<keyword evidence="11" id="KW-0249">Electron transport</keyword>
<feature type="transmembrane region" description="Helical" evidence="22">
    <location>
        <begin position="448"/>
        <end position="466"/>
    </location>
</feature>
<proteinExistence type="inferred from homology"/>
<comment type="similarity">
    <text evidence="2 21">Belongs to the reaction center PufL/M/PsbA/D family.</text>
</comment>
<dbReference type="NCBIfam" id="TIGR01153">
    <property type="entry name" value="psbC"/>
    <property type="match status" value="1"/>
</dbReference>
<evidence type="ECO:0000313" key="24">
    <source>
        <dbReference type="Proteomes" id="UP000737018"/>
    </source>
</evidence>
<dbReference type="PRINTS" id="PR00256">
    <property type="entry name" value="REACTNCENTRE"/>
</dbReference>
<dbReference type="SUPFAM" id="SSF81483">
    <property type="entry name" value="Bacterial photosystem II reaction centre, L and M subunits"/>
    <property type="match status" value="1"/>
</dbReference>
<evidence type="ECO:0000256" key="11">
    <source>
        <dbReference type="ARBA" id="ARBA00022982"/>
    </source>
</evidence>
<comment type="subcellular location">
    <subcellularLocation>
        <location evidence="1">Membrane</location>
        <topology evidence="1">Multi-pass membrane protein</topology>
    </subcellularLocation>
</comment>
<dbReference type="InterPro" id="IPR044900">
    <property type="entry name" value="PSII_PsbC_sf"/>
</dbReference>
<evidence type="ECO:0000256" key="1">
    <source>
        <dbReference type="ARBA" id="ARBA00004141"/>
    </source>
</evidence>
<dbReference type="InterPro" id="IPR055266">
    <property type="entry name" value="D1/D2"/>
</dbReference>
<comment type="caution">
    <text evidence="23">The sequence shown here is derived from an EMBL/GenBank/DDBJ whole genome shotgun (WGS) entry which is preliminary data.</text>
</comment>
<feature type="transmembrane region" description="Helical" evidence="22">
    <location>
        <begin position="56"/>
        <end position="76"/>
    </location>
</feature>
<dbReference type="Pfam" id="PF00421">
    <property type="entry name" value="PSII"/>
    <property type="match status" value="1"/>
</dbReference>
<keyword evidence="9" id="KW-0479">Metal-binding</keyword>
<dbReference type="Gene3D" id="1.10.10.670">
    <property type="entry name" value="photosystem ii from thermosynechococcus elongatus"/>
    <property type="match status" value="1"/>
</dbReference>
<evidence type="ECO:0000256" key="22">
    <source>
        <dbReference type="SAM" id="Phobius"/>
    </source>
</evidence>
<keyword evidence="17" id="KW-0793">Thylakoid</keyword>
<evidence type="ECO:0000256" key="9">
    <source>
        <dbReference type="ARBA" id="ARBA00022723"/>
    </source>
</evidence>
<dbReference type="GO" id="GO:0009523">
    <property type="term" value="C:photosystem II"/>
    <property type="evidence" value="ECO:0007669"/>
    <property type="project" value="UniProtKB-KW"/>
</dbReference>
<dbReference type="InterPro" id="IPR055265">
    <property type="entry name" value="Photo_RC_L/M_CS"/>
</dbReference>
<dbReference type="OrthoDB" id="1924410at2759"/>
<feature type="transmembrane region" description="Helical" evidence="22">
    <location>
        <begin position="331"/>
        <end position="350"/>
    </location>
</feature>
<keyword evidence="6" id="KW-0597">Phosphoprotein</keyword>
<keyword evidence="3" id="KW-0813">Transport</keyword>
<dbReference type="GO" id="GO:0016491">
    <property type="term" value="F:oxidoreductase activity"/>
    <property type="evidence" value="ECO:0007669"/>
    <property type="project" value="UniProtKB-KW"/>
</dbReference>
<evidence type="ECO:0000256" key="5">
    <source>
        <dbReference type="ARBA" id="ARBA00022531"/>
    </source>
</evidence>
<dbReference type="InterPro" id="IPR000484">
    <property type="entry name" value="Photo_RC_L/M"/>
</dbReference>
<accession>A0A8J4QBG1</accession>
<keyword evidence="24" id="KW-1185">Reference proteome</keyword>
<evidence type="ECO:0000256" key="3">
    <source>
        <dbReference type="ARBA" id="ARBA00022448"/>
    </source>
</evidence>
<sequence length="766" mass="84612">MGHSLLFLWGPEAQGDFTRWCQLGGLWAFVALHGAFALIGFMLRQFEIARSVKLRPYNAIAFSAPIAVFVSVFLIYPLGQSGWFFAPSFGIASIFRFILFFQGFHNWTLNPFHMMGVAGVLGAALLCAIHGATVENTLFEDGDGANTFRAFNPTQAEETYSMVFVHGWLLKISHMKNLYSLRRYYHVETLFNGTLTVGGRDQESTGFAWWAGNARLINLSGKLLGAHVAHAGLIVFWAGAMNLYEVAHFVPEKPMYEQGLILLPHLATLGYGVGPGGEVINTFPYFVSGVLHLISSAVLGFGGIYHSLIGPETLEESFPFFGYVWKDKNKMTTILGIHLIILGIGAWLLVWKALYFGGVYDTWAPGGGDVRIITNPTISPAVIFGYLLKSPFGGDGWIVSVDNVEDIIGGHIWIGTLLIFGGVWHILTRPWAWARRAFVWSGEAYLSYSIAAVSLMAFVSCCMSWFNNTAYPSEFYGPTGPEASQSQAFTFLVRDQRLGANVASAQGPTGLGKYLMRSPTGEIIFGGETMRFWDFRGPCRRVSGLFSLQNLRLAYKPYGFVRKALHSLRLCSKPQPTAVQQTTAYGCATPANRKFASEATLSAKPYKIFDFVRVQKRSFCKGFCSPNYVRGRASRCQRECRAFESRYPPFPFTVPFGRPAGRITYSVPYKSAGAFVNPMRSFAAFAYSAKTKATVSRSLEHLRIGLTPLGGANRIQIATQQISLPRHQHQGGRGKIEPFGSTLQRLVRKVCLAGKTFGFASEAVHA</sequence>
<feature type="transmembrane region" description="Helical" evidence="22">
    <location>
        <begin position="224"/>
        <end position="244"/>
    </location>
</feature>
<keyword evidence="18 22" id="KW-0472">Membrane</keyword>
<feature type="transmembrane region" description="Helical" evidence="22">
    <location>
        <begin position="25"/>
        <end position="44"/>
    </location>
</feature>
<evidence type="ECO:0000256" key="17">
    <source>
        <dbReference type="ARBA" id="ARBA00023078"/>
    </source>
</evidence>
<evidence type="ECO:0000256" key="16">
    <source>
        <dbReference type="ARBA" id="ARBA00023004"/>
    </source>
</evidence>
<keyword evidence="10" id="KW-0460">Magnesium</keyword>
<evidence type="ECO:0000256" key="15">
    <source>
        <dbReference type="ARBA" id="ARBA00023002"/>
    </source>
</evidence>
<organism evidence="23 24">
    <name type="scientific">Castanea mollissima</name>
    <name type="common">Chinese chestnut</name>
    <dbReference type="NCBI Taxonomy" id="60419"/>
    <lineage>
        <taxon>Eukaryota</taxon>
        <taxon>Viridiplantae</taxon>
        <taxon>Streptophyta</taxon>
        <taxon>Embryophyta</taxon>
        <taxon>Tracheophyta</taxon>
        <taxon>Spermatophyta</taxon>
        <taxon>Magnoliopsida</taxon>
        <taxon>eudicotyledons</taxon>
        <taxon>Gunneridae</taxon>
        <taxon>Pentapetalae</taxon>
        <taxon>rosids</taxon>
        <taxon>fabids</taxon>
        <taxon>Fagales</taxon>
        <taxon>Fagaceae</taxon>
        <taxon>Castanea</taxon>
    </lineage>
</organism>
<evidence type="ECO:0000256" key="12">
    <source>
        <dbReference type="ARBA" id="ARBA00022989"/>
    </source>
</evidence>
<keyword evidence="8 22" id="KW-0812">Transmembrane</keyword>
<dbReference type="GO" id="GO:0046872">
    <property type="term" value="F:metal ion binding"/>
    <property type="evidence" value="ECO:0007669"/>
    <property type="project" value="UniProtKB-KW"/>
</dbReference>
<evidence type="ECO:0000256" key="7">
    <source>
        <dbReference type="ARBA" id="ARBA00022640"/>
    </source>
</evidence>
<feature type="transmembrane region" description="Helical" evidence="22">
    <location>
        <begin position="82"/>
        <end position="100"/>
    </location>
</feature>
<evidence type="ECO:0008006" key="25">
    <source>
        <dbReference type="Google" id="ProtNLM"/>
    </source>
</evidence>
<dbReference type="InterPro" id="IPR036854">
    <property type="entry name" value="Photo_II_D1/D2_sf"/>
</dbReference>
<dbReference type="SUPFAM" id="SSF161077">
    <property type="entry name" value="Photosystem II antenna protein-like"/>
    <property type="match status" value="1"/>
</dbReference>
<evidence type="ECO:0000256" key="14">
    <source>
        <dbReference type="ARBA" id="ARBA00022991"/>
    </source>
</evidence>
<evidence type="ECO:0000256" key="6">
    <source>
        <dbReference type="ARBA" id="ARBA00022553"/>
    </source>
</evidence>
<dbReference type="Proteomes" id="UP000737018">
    <property type="component" value="Unassembled WGS sequence"/>
</dbReference>
<dbReference type="GO" id="GO:0016168">
    <property type="term" value="F:chlorophyll binding"/>
    <property type="evidence" value="ECO:0007669"/>
    <property type="project" value="UniProtKB-KW"/>
</dbReference>
<reference evidence="23" key="1">
    <citation type="submission" date="2020-03" db="EMBL/GenBank/DDBJ databases">
        <title>Castanea mollissima Vanexum genome sequencing.</title>
        <authorList>
            <person name="Staton M."/>
        </authorList>
    </citation>
    <scope>NUCLEOTIDE SEQUENCE</scope>
    <source>
        <tissue evidence="23">Leaf</tissue>
    </source>
</reference>
<dbReference type="GO" id="GO:0009535">
    <property type="term" value="C:chloroplast thylakoid membrane"/>
    <property type="evidence" value="ECO:0007669"/>
    <property type="project" value="TreeGrafter"/>
</dbReference>
<dbReference type="GO" id="GO:0009772">
    <property type="term" value="P:photosynthetic electron transport in photosystem II"/>
    <property type="evidence" value="ECO:0007669"/>
    <property type="project" value="InterPro"/>
</dbReference>
<keyword evidence="20" id="KW-0604">Photosystem II</keyword>